<proteinExistence type="predicted"/>
<accession>A0A1R2D029</accession>
<keyword evidence="1" id="KW-1133">Transmembrane helix</keyword>
<feature type="transmembrane region" description="Helical" evidence="1">
    <location>
        <begin position="91"/>
        <end position="116"/>
    </location>
</feature>
<dbReference type="Proteomes" id="UP000187209">
    <property type="component" value="Unassembled WGS sequence"/>
</dbReference>
<keyword evidence="4" id="KW-1185">Reference proteome</keyword>
<evidence type="ECO:0000313" key="4">
    <source>
        <dbReference type="Proteomes" id="UP000187209"/>
    </source>
</evidence>
<dbReference type="PANTHER" id="PTHR14969:SF13">
    <property type="entry name" value="AT30094P"/>
    <property type="match status" value="1"/>
</dbReference>
<protein>
    <recommendedName>
        <fullName evidence="2">Phosphatidic acid phosphatase type 2/haloperoxidase domain-containing protein</fullName>
    </recommendedName>
</protein>
<reference evidence="3 4" key="1">
    <citation type="submission" date="2016-11" db="EMBL/GenBank/DDBJ databases">
        <title>The macronuclear genome of Stentor coeruleus: a giant cell with tiny introns.</title>
        <authorList>
            <person name="Slabodnick M."/>
            <person name="Ruby J.G."/>
            <person name="Reiff S.B."/>
            <person name="Swart E.C."/>
            <person name="Gosai S."/>
            <person name="Prabakaran S."/>
            <person name="Witkowska E."/>
            <person name="Larue G.E."/>
            <person name="Fisher S."/>
            <person name="Freeman R.M."/>
            <person name="Gunawardena J."/>
            <person name="Chu W."/>
            <person name="Stover N.A."/>
            <person name="Gregory B.D."/>
            <person name="Nowacki M."/>
            <person name="Derisi J."/>
            <person name="Roy S.W."/>
            <person name="Marshall W.F."/>
            <person name="Sood P."/>
        </authorList>
    </citation>
    <scope>NUCLEOTIDE SEQUENCE [LARGE SCALE GENOMIC DNA]</scope>
    <source>
        <strain evidence="3">WM001</strain>
    </source>
</reference>
<dbReference type="CDD" id="cd01610">
    <property type="entry name" value="PAP2_like"/>
    <property type="match status" value="1"/>
</dbReference>
<dbReference type="AlphaFoldDB" id="A0A1R2D029"/>
<comment type="caution">
    <text evidence="3">The sequence shown here is derived from an EMBL/GenBank/DDBJ whole genome shotgun (WGS) entry which is preliminary data.</text>
</comment>
<dbReference type="SUPFAM" id="SSF48317">
    <property type="entry name" value="Acid phosphatase/Vanadium-dependent haloperoxidase"/>
    <property type="match status" value="1"/>
</dbReference>
<dbReference type="InterPro" id="IPR036938">
    <property type="entry name" value="PAP2/HPO_sf"/>
</dbReference>
<dbReference type="PANTHER" id="PTHR14969">
    <property type="entry name" value="SPHINGOSINE-1-PHOSPHATE PHOSPHOHYDROLASE"/>
    <property type="match status" value="1"/>
</dbReference>
<dbReference type="OrthoDB" id="10266771at2759"/>
<name>A0A1R2D029_9CILI</name>
<feature type="domain" description="Phosphatidic acid phosphatase type 2/haloperoxidase" evidence="2">
    <location>
        <begin position="31"/>
        <end position="143"/>
    </location>
</feature>
<sequence>MSIFAVSFNNEILGFIYAFGLIFVPWSPFNLLLCLLVIPFDGFLTYFLKRILSRHRPGLCPKRFEVLIFDFRGREKNHSLPSGDSMQAASFWMIMAYFGVVPGVVAAFCAGLTMLARVYYMCHYPTDTIFGAFLGVLSFFIIKSILRLP</sequence>
<keyword evidence="1" id="KW-0812">Transmembrane</keyword>
<feature type="transmembrane region" description="Helical" evidence="1">
    <location>
        <begin position="128"/>
        <end position="146"/>
    </location>
</feature>
<gene>
    <name evidence="3" type="ORF">SteCoe_2105</name>
</gene>
<dbReference type="SMART" id="SM00014">
    <property type="entry name" value="acidPPc"/>
    <property type="match status" value="1"/>
</dbReference>
<keyword evidence="1" id="KW-0472">Membrane</keyword>
<evidence type="ECO:0000259" key="2">
    <source>
        <dbReference type="SMART" id="SM00014"/>
    </source>
</evidence>
<dbReference type="EMBL" id="MPUH01000023">
    <property type="protein sequence ID" value="OMJ94618.1"/>
    <property type="molecule type" value="Genomic_DNA"/>
</dbReference>
<dbReference type="Gene3D" id="1.20.144.10">
    <property type="entry name" value="Phosphatidic acid phosphatase type 2/haloperoxidase"/>
    <property type="match status" value="1"/>
</dbReference>
<dbReference type="Pfam" id="PF01569">
    <property type="entry name" value="PAP2"/>
    <property type="match status" value="1"/>
</dbReference>
<dbReference type="InterPro" id="IPR000326">
    <property type="entry name" value="PAP2/HPO"/>
</dbReference>
<evidence type="ECO:0000256" key="1">
    <source>
        <dbReference type="SAM" id="Phobius"/>
    </source>
</evidence>
<organism evidence="3 4">
    <name type="scientific">Stentor coeruleus</name>
    <dbReference type="NCBI Taxonomy" id="5963"/>
    <lineage>
        <taxon>Eukaryota</taxon>
        <taxon>Sar</taxon>
        <taxon>Alveolata</taxon>
        <taxon>Ciliophora</taxon>
        <taxon>Postciliodesmatophora</taxon>
        <taxon>Heterotrichea</taxon>
        <taxon>Heterotrichida</taxon>
        <taxon>Stentoridae</taxon>
        <taxon>Stentor</taxon>
    </lineage>
</organism>
<feature type="transmembrane region" description="Helical" evidence="1">
    <location>
        <begin position="15"/>
        <end position="48"/>
    </location>
</feature>
<evidence type="ECO:0000313" key="3">
    <source>
        <dbReference type="EMBL" id="OMJ94618.1"/>
    </source>
</evidence>